<evidence type="ECO:0000256" key="2">
    <source>
        <dbReference type="ARBA" id="ARBA00022741"/>
    </source>
</evidence>
<dbReference type="PROSITE" id="PS50893">
    <property type="entry name" value="ABC_TRANSPORTER_2"/>
    <property type="match status" value="1"/>
</dbReference>
<dbReference type="EMBL" id="QSON01000001">
    <property type="protein sequence ID" value="RGJ08514.1"/>
    <property type="molecule type" value="Genomic_DNA"/>
</dbReference>
<keyword evidence="1" id="KW-0813">Transport</keyword>
<accession>A0A374PFC2</accession>
<dbReference type="Proteomes" id="UP000263014">
    <property type="component" value="Unassembled WGS sequence"/>
</dbReference>
<evidence type="ECO:0000313" key="6">
    <source>
        <dbReference type="Proteomes" id="UP000263014"/>
    </source>
</evidence>
<evidence type="ECO:0000313" key="5">
    <source>
        <dbReference type="EMBL" id="RGJ08514.1"/>
    </source>
</evidence>
<gene>
    <name evidence="5" type="ORF">DXD79_03765</name>
</gene>
<feature type="domain" description="ABC transporter" evidence="4">
    <location>
        <begin position="5"/>
        <end position="230"/>
    </location>
</feature>
<keyword evidence="3 5" id="KW-0067">ATP-binding</keyword>
<dbReference type="GO" id="GO:0005524">
    <property type="term" value="F:ATP binding"/>
    <property type="evidence" value="ECO:0007669"/>
    <property type="project" value="UniProtKB-KW"/>
</dbReference>
<dbReference type="InterPro" id="IPR003439">
    <property type="entry name" value="ABC_transporter-like_ATP-bd"/>
</dbReference>
<sequence length="286" mass="32428">MEYAVRIQNLSKQYPDFSLNNISLDIPKGSIMGLIGENGSGKSTTIKAMLDIVKRDAGEVEILGMDIREREQDIKEEIGAVFSESQFHDFLNAVQISGIMKRIYKNWDEELFSSYLSRFALPEKKKVKEYSRGMTMKLAIAAALSHHPKLLILDEATSGLDPVARDEILDLFFEFIEDGEHSVLIASHITSDLDKVADYITMIHNGSILFSEEKDQLLEDMGILRCGEEAFAGLSGVRIVGVRRNPYGVEALIHGRDIVKRRYPELVVDRTNIEEIMLYSVRRDRK</sequence>
<dbReference type="Gene3D" id="3.40.50.300">
    <property type="entry name" value="P-loop containing nucleotide triphosphate hydrolases"/>
    <property type="match status" value="1"/>
</dbReference>
<dbReference type="InterPro" id="IPR051782">
    <property type="entry name" value="ABC_Transporter_VariousFunc"/>
</dbReference>
<keyword evidence="2" id="KW-0547">Nucleotide-binding</keyword>
<dbReference type="PANTHER" id="PTHR42939">
    <property type="entry name" value="ABC TRANSPORTER ATP-BINDING PROTEIN ALBC-RELATED"/>
    <property type="match status" value="1"/>
</dbReference>
<dbReference type="CDD" id="cd03230">
    <property type="entry name" value="ABC_DR_subfamily_A"/>
    <property type="match status" value="1"/>
</dbReference>
<dbReference type="GO" id="GO:0016887">
    <property type="term" value="F:ATP hydrolysis activity"/>
    <property type="evidence" value="ECO:0007669"/>
    <property type="project" value="InterPro"/>
</dbReference>
<organism evidence="5 6">
    <name type="scientific">Hungatella hathewayi</name>
    <dbReference type="NCBI Taxonomy" id="154046"/>
    <lineage>
        <taxon>Bacteria</taxon>
        <taxon>Bacillati</taxon>
        <taxon>Bacillota</taxon>
        <taxon>Clostridia</taxon>
        <taxon>Lachnospirales</taxon>
        <taxon>Lachnospiraceae</taxon>
        <taxon>Hungatella</taxon>
    </lineage>
</organism>
<comment type="caution">
    <text evidence="5">The sequence shown here is derived from an EMBL/GenBank/DDBJ whole genome shotgun (WGS) entry which is preliminary data.</text>
</comment>
<proteinExistence type="predicted"/>
<reference evidence="5 6" key="1">
    <citation type="submission" date="2018-08" db="EMBL/GenBank/DDBJ databases">
        <title>A genome reference for cultivated species of the human gut microbiota.</title>
        <authorList>
            <person name="Zou Y."/>
            <person name="Xue W."/>
            <person name="Luo G."/>
        </authorList>
    </citation>
    <scope>NUCLEOTIDE SEQUENCE [LARGE SCALE GENOMIC DNA]</scope>
    <source>
        <strain evidence="5 6">TM09-12</strain>
    </source>
</reference>
<dbReference type="InterPro" id="IPR003593">
    <property type="entry name" value="AAA+_ATPase"/>
</dbReference>
<protein>
    <submittedName>
        <fullName evidence="5">ABC transporter ATP-binding protein</fullName>
    </submittedName>
</protein>
<evidence type="ECO:0000256" key="1">
    <source>
        <dbReference type="ARBA" id="ARBA00022448"/>
    </source>
</evidence>
<name>A0A374PFC2_9FIRM</name>
<dbReference type="InterPro" id="IPR027417">
    <property type="entry name" value="P-loop_NTPase"/>
</dbReference>
<dbReference type="SUPFAM" id="SSF52540">
    <property type="entry name" value="P-loop containing nucleoside triphosphate hydrolases"/>
    <property type="match status" value="1"/>
</dbReference>
<dbReference type="AlphaFoldDB" id="A0A374PFC2"/>
<evidence type="ECO:0000256" key="3">
    <source>
        <dbReference type="ARBA" id="ARBA00022840"/>
    </source>
</evidence>
<evidence type="ECO:0000259" key="4">
    <source>
        <dbReference type="PROSITE" id="PS50893"/>
    </source>
</evidence>
<dbReference type="PANTHER" id="PTHR42939:SF3">
    <property type="entry name" value="ABC TRANSPORTER ATP-BINDING COMPONENT"/>
    <property type="match status" value="1"/>
</dbReference>
<dbReference type="RefSeq" id="WP_117630105.1">
    <property type="nucleotide sequence ID" value="NZ_CACRUH010000033.1"/>
</dbReference>
<dbReference type="Pfam" id="PF00005">
    <property type="entry name" value="ABC_tran"/>
    <property type="match status" value="1"/>
</dbReference>
<dbReference type="SMART" id="SM00382">
    <property type="entry name" value="AAA"/>
    <property type="match status" value="1"/>
</dbReference>